<protein>
    <submittedName>
        <fullName evidence="2">Uncharacterized protein</fullName>
    </submittedName>
</protein>
<keyword evidence="3" id="KW-1185">Reference proteome</keyword>
<gene>
    <name evidence="2" type="ORF">TrST_g12286</name>
</gene>
<feature type="transmembrane region" description="Helical" evidence="1">
    <location>
        <begin position="33"/>
        <end position="51"/>
    </location>
</feature>
<dbReference type="OrthoDB" id="10460573at2759"/>
<organism evidence="2 3">
    <name type="scientific">Triparma strigata</name>
    <dbReference type="NCBI Taxonomy" id="1606541"/>
    <lineage>
        <taxon>Eukaryota</taxon>
        <taxon>Sar</taxon>
        <taxon>Stramenopiles</taxon>
        <taxon>Ochrophyta</taxon>
        <taxon>Bolidophyceae</taxon>
        <taxon>Parmales</taxon>
        <taxon>Triparmaceae</taxon>
        <taxon>Triparma</taxon>
    </lineage>
</organism>
<evidence type="ECO:0000313" key="3">
    <source>
        <dbReference type="Proteomes" id="UP001165085"/>
    </source>
</evidence>
<keyword evidence="1" id="KW-0812">Transmembrane</keyword>
<sequence>MVQVSPQPQPSANLPAESPQTVKRELSIAKRTAHFLQLSKVALCLGAGLSIVDMISDVAMVKVYSTDHPKYAMATLISLCLNLFFQLMFVVVQNAKRGARVLLREVLFVSSKMDVFLVHPSYSSQIEEELKAWLNERLVELLEEQPEWFNDTVKAKIPDDFVADPAMLLRIRGVDIEKNS</sequence>
<proteinExistence type="predicted"/>
<feature type="transmembrane region" description="Helical" evidence="1">
    <location>
        <begin position="71"/>
        <end position="92"/>
    </location>
</feature>
<dbReference type="AlphaFoldDB" id="A0A9W7ENW0"/>
<dbReference type="Proteomes" id="UP001165085">
    <property type="component" value="Unassembled WGS sequence"/>
</dbReference>
<evidence type="ECO:0000256" key="1">
    <source>
        <dbReference type="SAM" id="Phobius"/>
    </source>
</evidence>
<evidence type="ECO:0000313" key="2">
    <source>
        <dbReference type="EMBL" id="GMH84133.1"/>
    </source>
</evidence>
<reference evidence="3" key="1">
    <citation type="journal article" date="2023" name="Commun. Biol.">
        <title>Genome analysis of Parmales, the sister group of diatoms, reveals the evolutionary specialization of diatoms from phago-mixotrophs to photoautotrophs.</title>
        <authorList>
            <person name="Ban H."/>
            <person name="Sato S."/>
            <person name="Yoshikawa S."/>
            <person name="Yamada K."/>
            <person name="Nakamura Y."/>
            <person name="Ichinomiya M."/>
            <person name="Sato N."/>
            <person name="Blanc-Mathieu R."/>
            <person name="Endo H."/>
            <person name="Kuwata A."/>
            <person name="Ogata H."/>
        </authorList>
    </citation>
    <scope>NUCLEOTIDE SEQUENCE [LARGE SCALE GENOMIC DNA]</scope>
    <source>
        <strain evidence="3">NIES 3701</strain>
    </source>
</reference>
<comment type="caution">
    <text evidence="2">The sequence shown here is derived from an EMBL/GenBank/DDBJ whole genome shotgun (WGS) entry which is preliminary data.</text>
</comment>
<dbReference type="EMBL" id="BRXY01000290">
    <property type="protein sequence ID" value="GMH84133.1"/>
    <property type="molecule type" value="Genomic_DNA"/>
</dbReference>
<accession>A0A9W7ENW0</accession>
<name>A0A9W7ENW0_9STRA</name>
<keyword evidence="1" id="KW-0472">Membrane</keyword>
<keyword evidence="1" id="KW-1133">Transmembrane helix</keyword>